<dbReference type="PANTHER" id="PTHR24348">
    <property type="entry name" value="SERINE/THREONINE-PROTEIN KINASE UNC-51-RELATED"/>
    <property type="match status" value="1"/>
</dbReference>
<dbReference type="GO" id="GO:0010506">
    <property type="term" value="P:regulation of autophagy"/>
    <property type="evidence" value="ECO:0007669"/>
    <property type="project" value="InterPro"/>
</dbReference>
<dbReference type="GO" id="GO:0015031">
    <property type="term" value="P:protein transport"/>
    <property type="evidence" value="ECO:0007669"/>
    <property type="project" value="UniProtKB-KW"/>
</dbReference>
<dbReference type="CDD" id="cd14009">
    <property type="entry name" value="STKc_ATG1_ULK_like"/>
    <property type="match status" value="1"/>
</dbReference>
<evidence type="ECO:0000256" key="6">
    <source>
        <dbReference type="ARBA" id="ARBA00022840"/>
    </source>
</evidence>
<evidence type="ECO:0000256" key="2">
    <source>
        <dbReference type="ARBA" id="ARBA00022448"/>
    </source>
</evidence>
<evidence type="ECO:0000256" key="4">
    <source>
        <dbReference type="ARBA" id="ARBA00022741"/>
    </source>
</evidence>
<dbReference type="PROSITE" id="PS50011">
    <property type="entry name" value="PROTEIN_KINASE_DOM"/>
    <property type="match status" value="1"/>
</dbReference>
<accession>A0AAE9WF92</accession>
<sequence>MNAHSNNNQNIGPYVIRSEIGRGSFAIVYKGKHSETKRVVSIKSVLTKKLTKKLLENLESEISILKEIRHVHVVELIDCIKLGRFIHLVMEYCSLGDLSYFIRKREKFSSIPSLAWINVDHPPVYKAGLNETLVRHFMQQLASALQFLRSRSLIHRDVKPQNLLLQPPPTEAFLEQHPQFIGSPKLPMLKLADFGFARYLQTSSMAETLCGSPLYMAPEILRYEKYDAKADLWSVGAVLYEMAVGKPPFKAPNHVELLRRIQRAKDVIKFPEEAFVHSDIKGLICALLKQNPADRIDYDHFFASMVITAPVIDDSSLTGSDIQDAIKGINIPSSSPAYITDFFPKSNPNNPPGGLLRQAFQAQGSVQQPTDISNRRHSARYAQDGTTLPHAPAVFPLESAPPASNFPTHFNSNSNLPISEHKHHNNHVPDRSSTYVVVDRHTINSIERHSDDELDQVQNQEPSVKGNSPSPNEDVFHGSFSPESLPSNTQAYVHPRRIPIPYMKANAYPPHNPYMSHTPVTQLRRAFEQTPVSLPNAPSGNSHESALERALNVANAKLNHGVDGISSKSPIQSLPKQTSLSSRTNAPVNRQAMNKTLMEVLEDLAVKSNAVFHMAEVKLIQVLPSLEIDEAQNDSLKDARLTSASLVSLVKESLTLYQRDIELLQIAFNFFSTVLSNKDEKDSAECREAMEWYQRRYVESLEKSEFLKAVVNSYSFVNTIRMVKPAFASQLIYQRALDISRNAATSELSGNDLVSSLKNYKVANNLLESLLEGEFSIPTGTEDFNNTFTIQKLITLITKRLDLLQGKLQEILPNVTDKVSEGVANMTLTTNYA</sequence>
<dbReference type="FunFam" id="1.10.510.10:FF:000817">
    <property type="entry name" value="Serine/threonine-protein kinase ATG1"/>
    <property type="match status" value="1"/>
</dbReference>
<dbReference type="RefSeq" id="XP_056039043.1">
    <property type="nucleotide sequence ID" value="XM_056183185.1"/>
</dbReference>
<keyword evidence="5 12" id="KW-0418">Kinase</keyword>
<dbReference type="Proteomes" id="UP001212411">
    <property type="component" value="Chromosome 3"/>
</dbReference>
<dbReference type="InterPro" id="IPR045269">
    <property type="entry name" value="Atg1-like"/>
</dbReference>
<feature type="compositionally biased region" description="Polar residues" evidence="10">
    <location>
        <begin position="566"/>
        <end position="583"/>
    </location>
</feature>
<feature type="region of interest" description="Disordered" evidence="10">
    <location>
        <begin position="446"/>
        <end position="489"/>
    </location>
</feature>
<keyword evidence="3" id="KW-0808">Transferase</keyword>
<dbReference type="AlphaFoldDB" id="A0AAE9WF92"/>
<dbReference type="PROSITE" id="PS00108">
    <property type="entry name" value="PROTEIN_KINASE_ST"/>
    <property type="match status" value="1"/>
</dbReference>
<dbReference type="GO" id="GO:0034045">
    <property type="term" value="C:phagophore assembly site membrane"/>
    <property type="evidence" value="ECO:0007669"/>
    <property type="project" value="TreeGrafter"/>
</dbReference>
<dbReference type="EMBL" id="CP115613">
    <property type="protein sequence ID" value="WBW74800.1"/>
    <property type="molecule type" value="Genomic_DNA"/>
</dbReference>
<dbReference type="GO" id="GO:0000045">
    <property type="term" value="P:autophagosome assembly"/>
    <property type="evidence" value="ECO:0007669"/>
    <property type="project" value="TreeGrafter"/>
</dbReference>
<evidence type="ECO:0000259" key="11">
    <source>
        <dbReference type="PROSITE" id="PS50011"/>
    </source>
</evidence>
<dbReference type="SMART" id="SM00220">
    <property type="entry name" value="S_TKc"/>
    <property type="match status" value="1"/>
</dbReference>
<feature type="compositionally biased region" description="Polar residues" evidence="10">
    <location>
        <begin position="406"/>
        <end position="417"/>
    </location>
</feature>
<dbReference type="EC" id="2.7.11.1" evidence="1"/>
<keyword evidence="12" id="KW-0723">Serine/threonine-protein kinase</keyword>
<dbReference type="GO" id="GO:0005829">
    <property type="term" value="C:cytosol"/>
    <property type="evidence" value="ECO:0007669"/>
    <property type="project" value="TreeGrafter"/>
</dbReference>
<dbReference type="InterPro" id="IPR022708">
    <property type="entry name" value="Atg1-like_tMIT"/>
</dbReference>
<keyword evidence="4" id="KW-0547">Nucleotide-binding</keyword>
<feature type="compositionally biased region" description="Polar residues" evidence="10">
    <location>
        <begin position="456"/>
        <end position="471"/>
    </location>
</feature>
<keyword evidence="2" id="KW-0813">Transport</keyword>
<keyword evidence="13" id="KW-1185">Reference proteome</keyword>
<feature type="domain" description="Protein kinase" evidence="11">
    <location>
        <begin position="14"/>
        <end position="312"/>
    </location>
</feature>
<dbReference type="GO" id="GO:0000422">
    <property type="term" value="P:autophagy of mitochondrion"/>
    <property type="evidence" value="ECO:0007669"/>
    <property type="project" value="TreeGrafter"/>
</dbReference>
<dbReference type="GO" id="GO:0005776">
    <property type="term" value="C:autophagosome"/>
    <property type="evidence" value="ECO:0007669"/>
    <property type="project" value="TreeGrafter"/>
</dbReference>
<dbReference type="Pfam" id="PF21127">
    <property type="entry name" value="ATG1-like_MIT2"/>
    <property type="match status" value="1"/>
</dbReference>
<dbReference type="InterPro" id="IPR048941">
    <property type="entry name" value="ATG1-like_MIT2"/>
</dbReference>
<dbReference type="InterPro" id="IPR008271">
    <property type="entry name" value="Ser/Thr_kinase_AS"/>
</dbReference>
<name>A0AAE9WF92_9SCHI</name>
<dbReference type="GO" id="GO:0005524">
    <property type="term" value="F:ATP binding"/>
    <property type="evidence" value="ECO:0007669"/>
    <property type="project" value="UniProtKB-KW"/>
</dbReference>
<evidence type="ECO:0000256" key="5">
    <source>
        <dbReference type="ARBA" id="ARBA00022777"/>
    </source>
</evidence>
<protein>
    <recommendedName>
        <fullName evidence="1">non-specific serine/threonine protein kinase</fullName>
        <ecNumber evidence="1">2.7.11.1</ecNumber>
    </recommendedName>
    <alternativeName>
        <fullName evidence="9">Autophagy-related protein 1</fullName>
    </alternativeName>
</protein>
<dbReference type="Pfam" id="PF12063">
    <property type="entry name" value="ATG1-like_MIT1"/>
    <property type="match status" value="1"/>
</dbReference>
<dbReference type="GO" id="GO:0061709">
    <property type="term" value="P:reticulophagy"/>
    <property type="evidence" value="ECO:0007669"/>
    <property type="project" value="TreeGrafter"/>
</dbReference>
<dbReference type="SUPFAM" id="SSF56112">
    <property type="entry name" value="Protein kinase-like (PK-like)"/>
    <property type="match status" value="1"/>
</dbReference>
<evidence type="ECO:0000313" key="12">
    <source>
        <dbReference type="EMBL" id="WBW74800.1"/>
    </source>
</evidence>
<evidence type="ECO:0000256" key="1">
    <source>
        <dbReference type="ARBA" id="ARBA00012513"/>
    </source>
</evidence>
<dbReference type="GO" id="GO:0004674">
    <property type="term" value="F:protein serine/threonine kinase activity"/>
    <property type="evidence" value="ECO:0007669"/>
    <property type="project" value="UniProtKB-KW"/>
</dbReference>
<dbReference type="GeneID" id="80877874"/>
<dbReference type="InterPro" id="IPR000719">
    <property type="entry name" value="Prot_kinase_dom"/>
</dbReference>
<gene>
    <name evidence="12" type="primary">atg1</name>
    <name evidence="12" type="ORF">SOMG_04399</name>
</gene>
<evidence type="ECO:0000256" key="8">
    <source>
        <dbReference type="ARBA" id="ARBA00023006"/>
    </source>
</evidence>
<feature type="region of interest" description="Disordered" evidence="10">
    <location>
        <begin position="562"/>
        <end position="583"/>
    </location>
</feature>
<dbReference type="InterPro" id="IPR011009">
    <property type="entry name" value="Kinase-like_dom_sf"/>
</dbReference>
<evidence type="ECO:0000256" key="10">
    <source>
        <dbReference type="SAM" id="MobiDB-lite"/>
    </source>
</evidence>
<keyword evidence="8" id="KW-0072">Autophagy</keyword>
<feature type="region of interest" description="Disordered" evidence="10">
    <location>
        <begin position="406"/>
        <end position="433"/>
    </location>
</feature>
<proteinExistence type="predicted"/>
<dbReference type="PANTHER" id="PTHR24348:SF22">
    <property type="entry name" value="NON-SPECIFIC SERINE_THREONINE PROTEIN KINASE"/>
    <property type="match status" value="1"/>
</dbReference>
<evidence type="ECO:0000256" key="7">
    <source>
        <dbReference type="ARBA" id="ARBA00022927"/>
    </source>
</evidence>
<evidence type="ECO:0000256" key="9">
    <source>
        <dbReference type="ARBA" id="ARBA00030237"/>
    </source>
</evidence>
<organism evidence="12 13">
    <name type="scientific">Schizosaccharomyces osmophilus</name>
    <dbReference type="NCBI Taxonomy" id="2545709"/>
    <lineage>
        <taxon>Eukaryota</taxon>
        <taxon>Fungi</taxon>
        <taxon>Dikarya</taxon>
        <taxon>Ascomycota</taxon>
        <taxon>Taphrinomycotina</taxon>
        <taxon>Schizosaccharomycetes</taxon>
        <taxon>Schizosaccharomycetales</taxon>
        <taxon>Schizosaccharomycetaceae</taxon>
        <taxon>Schizosaccharomyces</taxon>
    </lineage>
</organism>
<dbReference type="KEGG" id="som:SOMG_04399"/>
<dbReference type="GO" id="GO:0042594">
    <property type="term" value="P:response to starvation"/>
    <property type="evidence" value="ECO:0007669"/>
    <property type="project" value="TreeGrafter"/>
</dbReference>
<evidence type="ECO:0000313" key="13">
    <source>
        <dbReference type="Proteomes" id="UP001212411"/>
    </source>
</evidence>
<dbReference type="Gene3D" id="1.10.510.10">
    <property type="entry name" value="Transferase(Phosphotransferase) domain 1"/>
    <property type="match status" value="1"/>
</dbReference>
<keyword evidence="6" id="KW-0067">ATP-binding</keyword>
<evidence type="ECO:0000256" key="3">
    <source>
        <dbReference type="ARBA" id="ARBA00022679"/>
    </source>
</evidence>
<dbReference type="GO" id="GO:0034727">
    <property type="term" value="P:piecemeal microautophagy of the nucleus"/>
    <property type="evidence" value="ECO:0007669"/>
    <property type="project" value="TreeGrafter"/>
</dbReference>
<keyword evidence="7" id="KW-0653">Protein transport</keyword>
<reference evidence="12 13" key="1">
    <citation type="journal article" date="2023" name="G3 (Bethesda)">
        <title>A high-quality reference genome for the fission yeast Schizosaccharomyces osmophilus.</title>
        <authorList>
            <person name="Jia G.S."/>
            <person name="Zhang W.C."/>
            <person name="Liang Y."/>
            <person name="Liu X.H."/>
            <person name="Rhind N."/>
            <person name="Pidoux A."/>
            <person name="Brysch-Herzberg M."/>
            <person name="Du L.L."/>
        </authorList>
    </citation>
    <scope>NUCLEOTIDE SEQUENCE [LARGE SCALE GENOMIC DNA]</scope>
    <source>
        <strain evidence="12 13">CBS 15793</strain>
    </source>
</reference>
<dbReference type="Pfam" id="PF00069">
    <property type="entry name" value="Pkinase"/>
    <property type="match status" value="1"/>
</dbReference>